<evidence type="ECO:0000256" key="1">
    <source>
        <dbReference type="ARBA" id="ARBA00022729"/>
    </source>
</evidence>
<dbReference type="RefSeq" id="WP_412780332.1">
    <property type="nucleotide sequence ID" value="NZ_FWYD01000001.1"/>
</dbReference>
<name>A0A1W1ZG21_9RHOB</name>
<dbReference type="Pfam" id="PF00497">
    <property type="entry name" value="SBP_bac_3"/>
    <property type="match status" value="1"/>
</dbReference>
<keyword evidence="1 2" id="KW-0732">Signal</keyword>
<keyword evidence="5" id="KW-1185">Reference proteome</keyword>
<gene>
    <name evidence="4" type="ORF">SAMN06295998_101549</name>
</gene>
<reference evidence="4 5" key="1">
    <citation type="submission" date="2017-04" db="EMBL/GenBank/DDBJ databases">
        <authorList>
            <person name="Afonso C.L."/>
            <person name="Miller P.J."/>
            <person name="Scott M.A."/>
            <person name="Spackman E."/>
            <person name="Goraichik I."/>
            <person name="Dimitrov K.M."/>
            <person name="Suarez D.L."/>
            <person name="Swayne D.E."/>
        </authorList>
    </citation>
    <scope>NUCLEOTIDE SEQUENCE [LARGE SCALE GENOMIC DNA]</scope>
    <source>
        <strain evidence="4 5">CGMCC 1.12644</strain>
    </source>
</reference>
<dbReference type="PANTHER" id="PTHR35936">
    <property type="entry name" value="MEMBRANE-BOUND LYTIC MUREIN TRANSGLYCOSYLASE F"/>
    <property type="match status" value="1"/>
</dbReference>
<dbReference type="EMBL" id="FWYD01000001">
    <property type="protein sequence ID" value="SMC47337.1"/>
    <property type="molecule type" value="Genomic_DNA"/>
</dbReference>
<evidence type="ECO:0000313" key="4">
    <source>
        <dbReference type="EMBL" id="SMC47337.1"/>
    </source>
</evidence>
<organism evidence="4 5">
    <name type="scientific">Primorskyibacter flagellatus</name>
    <dbReference type="NCBI Taxonomy" id="1387277"/>
    <lineage>
        <taxon>Bacteria</taxon>
        <taxon>Pseudomonadati</taxon>
        <taxon>Pseudomonadota</taxon>
        <taxon>Alphaproteobacteria</taxon>
        <taxon>Rhodobacterales</taxon>
        <taxon>Roseobacteraceae</taxon>
        <taxon>Primorskyibacter</taxon>
    </lineage>
</organism>
<evidence type="ECO:0000313" key="5">
    <source>
        <dbReference type="Proteomes" id="UP000192330"/>
    </source>
</evidence>
<dbReference type="Gene3D" id="3.40.190.10">
    <property type="entry name" value="Periplasmic binding protein-like II"/>
    <property type="match status" value="2"/>
</dbReference>
<accession>A0A1W1ZG21</accession>
<dbReference type="STRING" id="1387277.SAMN06295998_101549"/>
<dbReference type="Proteomes" id="UP000192330">
    <property type="component" value="Unassembled WGS sequence"/>
</dbReference>
<sequence length="308" mass="33356">MRDGLVAKARSGAKTLVTLAALCLAAGAASAADPCADYIPQPKPQNTSRDIVGRDMDQLIEQGHMLFAVYEDNPPYSWEEGGKPRGVDVEIARLIADDLGIEARFNFVAAGENLQADLRNNIWKGGIVSGRISNVMMRVPYDSAFKCRVEQVTFIGQYAGESIAIAYDKAKYPDGGPLPAYFRFDTVAVENDSIADFYLSGFAGGQLAQGVRRYPTMAAAMQALAEGEVMAAMGPLGQLEFERTDAIAIHQPPLPGFAVSRWTLGVGLHFAYRPLGYAADDAIRYALEDGRIADIYASYGLSFQPPER</sequence>
<feature type="chain" id="PRO_5012054380" evidence="2">
    <location>
        <begin position="32"/>
        <end position="308"/>
    </location>
</feature>
<protein>
    <submittedName>
        <fullName evidence="4">Amino acid ABC transporter substrate-binding protein, PAAT family</fullName>
    </submittedName>
</protein>
<dbReference type="InterPro" id="IPR001638">
    <property type="entry name" value="Solute-binding_3/MltF_N"/>
</dbReference>
<evidence type="ECO:0000256" key="2">
    <source>
        <dbReference type="SAM" id="SignalP"/>
    </source>
</evidence>
<dbReference type="SUPFAM" id="SSF53850">
    <property type="entry name" value="Periplasmic binding protein-like II"/>
    <property type="match status" value="1"/>
</dbReference>
<dbReference type="FunFam" id="3.40.190.10:FF:000806">
    <property type="entry name" value="Polar amino acid uptake family ABC transporter, periplasmic substrate-binding protein"/>
    <property type="match status" value="1"/>
</dbReference>
<dbReference type="PANTHER" id="PTHR35936:SF17">
    <property type="entry name" value="ARGININE-BINDING EXTRACELLULAR PROTEIN ARTP"/>
    <property type="match status" value="1"/>
</dbReference>
<dbReference type="AlphaFoldDB" id="A0A1W1ZG21"/>
<proteinExistence type="predicted"/>
<feature type="domain" description="Solute-binding protein family 3/N-terminal" evidence="3">
    <location>
        <begin position="67"/>
        <end position="116"/>
    </location>
</feature>
<feature type="signal peptide" evidence="2">
    <location>
        <begin position="1"/>
        <end position="31"/>
    </location>
</feature>
<evidence type="ECO:0000259" key="3">
    <source>
        <dbReference type="Pfam" id="PF00497"/>
    </source>
</evidence>